<evidence type="ECO:0000256" key="2">
    <source>
        <dbReference type="ARBA" id="ARBA00022723"/>
    </source>
</evidence>
<comment type="similarity">
    <text evidence="1 6">Belongs to the cytochrome P450 family.</text>
</comment>
<dbReference type="InterPro" id="IPR036396">
    <property type="entry name" value="Cyt_P450_sf"/>
</dbReference>
<gene>
    <name evidence="7" type="ORF">ABOM_002014</name>
</gene>
<feature type="binding site" description="axial binding residue" evidence="5">
    <location>
        <position position="439"/>
    </location>
    <ligand>
        <name>heme</name>
        <dbReference type="ChEBI" id="CHEBI:30413"/>
    </ligand>
    <ligandPart>
        <name>Fe</name>
        <dbReference type="ChEBI" id="CHEBI:18248"/>
    </ligandPart>
</feature>
<dbReference type="GO" id="GO:0016705">
    <property type="term" value="F:oxidoreductase activity, acting on paired donors, with incorporation or reduction of molecular oxygen"/>
    <property type="evidence" value="ECO:0007669"/>
    <property type="project" value="InterPro"/>
</dbReference>
<organism evidence="7 8">
    <name type="scientific">Aspergillus bombycis</name>
    <dbReference type="NCBI Taxonomy" id="109264"/>
    <lineage>
        <taxon>Eukaryota</taxon>
        <taxon>Fungi</taxon>
        <taxon>Dikarya</taxon>
        <taxon>Ascomycota</taxon>
        <taxon>Pezizomycotina</taxon>
        <taxon>Eurotiomycetes</taxon>
        <taxon>Eurotiomycetidae</taxon>
        <taxon>Eurotiales</taxon>
        <taxon>Aspergillaceae</taxon>
        <taxon>Aspergillus</taxon>
    </lineage>
</organism>
<dbReference type="Gene3D" id="1.10.630.10">
    <property type="entry name" value="Cytochrome P450"/>
    <property type="match status" value="1"/>
</dbReference>
<dbReference type="GO" id="GO:0020037">
    <property type="term" value="F:heme binding"/>
    <property type="evidence" value="ECO:0007669"/>
    <property type="project" value="InterPro"/>
</dbReference>
<dbReference type="Pfam" id="PF00067">
    <property type="entry name" value="p450"/>
    <property type="match status" value="1"/>
</dbReference>
<accession>A0A1F8AAI4</accession>
<dbReference type="SUPFAM" id="SSF48264">
    <property type="entry name" value="Cytochrome P450"/>
    <property type="match status" value="1"/>
</dbReference>
<dbReference type="PRINTS" id="PR00385">
    <property type="entry name" value="P450"/>
</dbReference>
<comment type="caution">
    <text evidence="7">The sequence shown here is derived from an EMBL/GenBank/DDBJ whole genome shotgun (WGS) entry which is preliminary data.</text>
</comment>
<keyword evidence="8" id="KW-1185">Reference proteome</keyword>
<evidence type="ECO:0000256" key="6">
    <source>
        <dbReference type="RuleBase" id="RU000461"/>
    </source>
</evidence>
<dbReference type="InterPro" id="IPR002401">
    <property type="entry name" value="Cyt_P450_E_grp-I"/>
</dbReference>
<evidence type="ECO:0000256" key="3">
    <source>
        <dbReference type="ARBA" id="ARBA00023002"/>
    </source>
</evidence>
<dbReference type="AlphaFoldDB" id="A0A1F8AAI4"/>
<dbReference type="InterPro" id="IPR050364">
    <property type="entry name" value="Cytochrome_P450_fung"/>
</dbReference>
<dbReference type="GeneID" id="34445404"/>
<evidence type="ECO:0000313" key="8">
    <source>
        <dbReference type="Proteomes" id="UP000179179"/>
    </source>
</evidence>
<dbReference type="GO" id="GO:0004497">
    <property type="term" value="F:monooxygenase activity"/>
    <property type="evidence" value="ECO:0007669"/>
    <property type="project" value="UniProtKB-KW"/>
</dbReference>
<dbReference type="CDD" id="cd11065">
    <property type="entry name" value="CYP64-like"/>
    <property type="match status" value="1"/>
</dbReference>
<name>A0A1F8AAI4_9EURO</name>
<dbReference type="PRINTS" id="PR00463">
    <property type="entry name" value="EP450I"/>
</dbReference>
<keyword evidence="4 5" id="KW-0408">Iron</keyword>
<protein>
    <submittedName>
        <fullName evidence="7">O-methylsterigmatocystin oxidoreductase</fullName>
    </submittedName>
</protein>
<dbReference type="PANTHER" id="PTHR46300">
    <property type="entry name" value="P450, PUTATIVE (EUROFUNG)-RELATED-RELATED"/>
    <property type="match status" value="1"/>
</dbReference>
<dbReference type="InterPro" id="IPR017972">
    <property type="entry name" value="Cyt_P450_CS"/>
</dbReference>
<dbReference type="Proteomes" id="UP000179179">
    <property type="component" value="Unassembled WGS sequence"/>
</dbReference>
<dbReference type="PROSITE" id="PS00086">
    <property type="entry name" value="CYTOCHROME_P450"/>
    <property type="match status" value="1"/>
</dbReference>
<evidence type="ECO:0000313" key="7">
    <source>
        <dbReference type="EMBL" id="OGM48730.1"/>
    </source>
</evidence>
<evidence type="ECO:0000256" key="4">
    <source>
        <dbReference type="ARBA" id="ARBA00023004"/>
    </source>
</evidence>
<evidence type="ECO:0000256" key="5">
    <source>
        <dbReference type="PIRSR" id="PIRSR602401-1"/>
    </source>
</evidence>
<keyword evidence="5 6" id="KW-0349">Heme</keyword>
<dbReference type="OrthoDB" id="2789670at2759"/>
<evidence type="ECO:0000256" key="1">
    <source>
        <dbReference type="ARBA" id="ARBA00010617"/>
    </source>
</evidence>
<dbReference type="STRING" id="109264.A0A1F8AAI4"/>
<keyword evidence="2 5" id="KW-0479">Metal-binding</keyword>
<proteinExistence type="inferred from homology"/>
<dbReference type="PANTHER" id="PTHR46300:SF12">
    <property type="entry name" value="P450, PUTATIVE (EUROFUNG)-RELATED"/>
    <property type="match status" value="1"/>
</dbReference>
<sequence length="526" mass="59278">MLLVVSLLLGLAGLYIVRWSLGAWKTLKRLPPGPPSKPIIGNLLDLPSPGTPDWLHWLKHKALYGPISSVTIFGQTLVIINDHQVVVDLMEKRSGLHSSRPHLPIAEITDWKDTLGLLPYNSWFRAYRKALHQEMGTIASISKYHNIIDMETHRLVFRILDNPDDLIQHIRKEAGSIILRVGYGYITESHARDPLVDLVDKGMEDFSQLVLPGAWLVNFIPILKYLPSWFPGSGWQETAKAYKKRVTAMRDVPYEFVRRQLKQQKYVPSYVSSLLEQGHVEPGSEEEIVAKWSAQSLYGGGAETSVSSLACFFQAMVLNPEVQKKAQEEIDRVVGTSRLPEMSDCESLPYINAVVKEVLRWHPVTPLGVSHASSEDDTYEGYLIPKGAILVPNIWAIAHDPDLYHDPLEFKPERFLSDNGRTPEYDPHLLAFGFGRRICPGQHLADANLYLAVARCLAVFNITNAVRDGKEVPVTPEFSTGVISHPVPFELSICVRSPEHERLIRAVEKSFPWEKSHAEELTLLET</sequence>
<reference evidence="7 8" key="1">
    <citation type="journal article" date="2016" name="Genome Biol. Evol.">
        <title>Draft genome sequence of an aflatoxigenic Aspergillus species, A. bombycis.</title>
        <authorList>
            <person name="Moore G.G."/>
            <person name="Mack B.M."/>
            <person name="Beltz S.B."/>
            <person name="Gilbert M.K."/>
        </authorList>
    </citation>
    <scope>NUCLEOTIDE SEQUENCE [LARGE SCALE GENOMIC DNA]</scope>
    <source>
        <strain evidence="8">NRRL 26010</strain>
    </source>
</reference>
<dbReference type="InterPro" id="IPR001128">
    <property type="entry name" value="Cyt_P450"/>
</dbReference>
<comment type="cofactor">
    <cofactor evidence="5">
        <name>heme</name>
        <dbReference type="ChEBI" id="CHEBI:30413"/>
    </cofactor>
</comment>
<dbReference type="EMBL" id="LYCR01000014">
    <property type="protein sequence ID" value="OGM48730.1"/>
    <property type="molecule type" value="Genomic_DNA"/>
</dbReference>
<keyword evidence="3 6" id="KW-0560">Oxidoreductase</keyword>
<keyword evidence="6" id="KW-0503">Monooxygenase</keyword>
<dbReference type="RefSeq" id="XP_022392447.1">
    <property type="nucleotide sequence ID" value="XM_022529144.1"/>
</dbReference>
<dbReference type="GO" id="GO:0005506">
    <property type="term" value="F:iron ion binding"/>
    <property type="evidence" value="ECO:0007669"/>
    <property type="project" value="InterPro"/>
</dbReference>